<evidence type="ECO:0000256" key="8">
    <source>
        <dbReference type="SAM" id="Phobius"/>
    </source>
</evidence>
<feature type="domain" description="Phosphatidic acid phosphatase type 2/haloperoxidase" evidence="9">
    <location>
        <begin position="104"/>
        <end position="220"/>
    </location>
</feature>
<feature type="transmembrane region" description="Helical" evidence="8">
    <location>
        <begin position="209"/>
        <end position="232"/>
    </location>
</feature>
<dbReference type="CDD" id="cd03388">
    <property type="entry name" value="PAP2_SPPase1"/>
    <property type="match status" value="1"/>
</dbReference>
<keyword evidence="6 8" id="KW-0472">Membrane</keyword>
<reference evidence="10 11" key="1">
    <citation type="journal article" date="2018" name="BMC Genomics">
        <title>Genomic comparison of Trypanosoma conorhini and Trypanosoma rangeli to Trypanosoma cruzi strains of high and low virulence.</title>
        <authorList>
            <person name="Bradwell K.R."/>
            <person name="Koparde V.N."/>
            <person name="Matveyev A.V."/>
            <person name="Serrano M.G."/>
            <person name="Alves J.M."/>
            <person name="Parikh H."/>
            <person name="Huang B."/>
            <person name="Lee V."/>
            <person name="Espinosa-Alvarez O."/>
            <person name="Ortiz P.A."/>
            <person name="Costa-Martins A.G."/>
            <person name="Teixeira M.M."/>
            <person name="Buck G.A."/>
        </authorList>
    </citation>
    <scope>NUCLEOTIDE SEQUENCE [LARGE SCALE GENOMIC DNA]</scope>
    <source>
        <strain evidence="10 11">025E</strain>
    </source>
</reference>
<feature type="transmembrane region" description="Helical" evidence="8">
    <location>
        <begin position="238"/>
        <end position="257"/>
    </location>
</feature>
<dbReference type="InterPro" id="IPR000326">
    <property type="entry name" value="PAP2/HPO"/>
</dbReference>
<evidence type="ECO:0000256" key="6">
    <source>
        <dbReference type="ARBA" id="ARBA00023136"/>
    </source>
</evidence>
<accession>A0A422QBL8</accession>
<proteinExistence type="inferred from homology"/>
<evidence type="ECO:0000256" key="2">
    <source>
        <dbReference type="ARBA" id="ARBA00022692"/>
    </source>
</evidence>
<keyword evidence="4" id="KW-0256">Endoplasmic reticulum</keyword>
<protein>
    <submittedName>
        <fullName evidence="10">Putative sphingosine-1-phosphate phosphatase</fullName>
    </submittedName>
</protein>
<comment type="caution">
    <text evidence="10">The sequence shown here is derived from an EMBL/GenBank/DDBJ whole genome shotgun (WGS) entry which is preliminary data.</text>
</comment>
<dbReference type="OrthoDB" id="301434at2759"/>
<evidence type="ECO:0000313" key="11">
    <source>
        <dbReference type="Proteomes" id="UP000284403"/>
    </source>
</evidence>
<feature type="transmembrane region" description="Helical" evidence="8">
    <location>
        <begin position="445"/>
        <end position="463"/>
    </location>
</feature>
<dbReference type="GO" id="GO:0005789">
    <property type="term" value="C:endoplasmic reticulum membrane"/>
    <property type="evidence" value="ECO:0007669"/>
    <property type="project" value="UniProtKB-SubCell"/>
</dbReference>
<keyword evidence="11" id="KW-1185">Reference proteome</keyword>
<evidence type="ECO:0000259" key="9">
    <source>
        <dbReference type="SMART" id="SM00014"/>
    </source>
</evidence>
<name>A0A422QBL8_9TRYP</name>
<dbReference type="PANTHER" id="PTHR14969:SF28">
    <property type="entry name" value="DIHYDROSPHINGOSINE 1-PHOSPHATE PHOSPHATASE LCB3-RELATED"/>
    <property type="match status" value="1"/>
</dbReference>
<keyword evidence="2 8" id="KW-0812">Transmembrane</keyword>
<dbReference type="SUPFAM" id="SSF48317">
    <property type="entry name" value="Acid phosphatase/Vanadium-dependent haloperoxidase"/>
    <property type="match status" value="1"/>
</dbReference>
<gene>
    <name evidence="10" type="ORF">Tco025E_00507</name>
</gene>
<dbReference type="SMART" id="SM00014">
    <property type="entry name" value="acidPPc"/>
    <property type="match status" value="1"/>
</dbReference>
<dbReference type="EMBL" id="MKKU01000010">
    <property type="protein sequence ID" value="RNF27315.1"/>
    <property type="molecule type" value="Genomic_DNA"/>
</dbReference>
<feature type="transmembrane region" description="Helical" evidence="8">
    <location>
        <begin position="175"/>
        <end position="197"/>
    </location>
</feature>
<organism evidence="10 11">
    <name type="scientific">Trypanosoma conorhini</name>
    <dbReference type="NCBI Taxonomy" id="83891"/>
    <lineage>
        <taxon>Eukaryota</taxon>
        <taxon>Discoba</taxon>
        <taxon>Euglenozoa</taxon>
        <taxon>Kinetoplastea</taxon>
        <taxon>Metakinetoplastina</taxon>
        <taxon>Trypanosomatida</taxon>
        <taxon>Trypanosomatidae</taxon>
        <taxon>Trypanosoma</taxon>
    </lineage>
</organism>
<comment type="subcellular location">
    <subcellularLocation>
        <location evidence="1">Endoplasmic reticulum membrane</location>
        <topology evidence="1">Multi-pass membrane protein</topology>
    </subcellularLocation>
</comment>
<evidence type="ECO:0000256" key="5">
    <source>
        <dbReference type="ARBA" id="ARBA00022989"/>
    </source>
</evidence>
<evidence type="ECO:0000256" key="7">
    <source>
        <dbReference type="ARBA" id="ARBA00038324"/>
    </source>
</evidence>
<comment type="similarity">
    <text evidence="7">Belongs to the type 2 lipid phosphate phosphatase family.</text>
</comment>
<feature type="transmembrane region" description="Helical" evidence="8">
    <location>
        <begin position="269"/>
        <end position="286"/>
    </location>
</feature>
<dbReference type="GO" id="GO:0042392">
    <property type="term" value="F:sphingosine-1-phosphate phosphatase activity"/>
    <property type="evidence" value="ECO:0007669"/>
    <property type="project" value="TreeGrafter"/>
</dbReference>
<dbReference type="Pfam" id="PF01569">
    <property type="entry name" value="PAP2"/>
    <property type="match status" value="1"/>
</dbReference>
<dbReference type="Proteomes" id="UP000284403">
    <property type="component" value="Unassembled WGS sequence"/>
</dbReference>
<keyword evidence="3" id="KW-0378">Hydrolase</keyword>
<keyword evidence="5 8" id="KW-1133">Transmembrane helix</keyword>
<evidence type="ECO:0000256" key="3">
    <source>
        <dbReference type="ARBA" id="ARBA00022801"/>
    </source>
</evidence>
<dbReference type="Gene3D" id="1.20.144.10">
    <property type="entry name" value="Phosphatidic acid phosphatase type 2/haloperoxidase"/>
    <property type="match status" value="1"/>
</dbReference>
<dbReference type="GeneID" id="40314118"/>
<sequence length="470" mass="52480">MNEDTAVAVQPRINGLLASSPPASHLHCCTFPIEQQPVVPFRSWYASNYCNEEHLSVLLRLQRCFPSLQRAITIYFNVWSCTGETEFYTAFFPTMAWLGLWPEVLDMAVLMCLSQYITGTLKDAAGCPRPPCPPVELRGRANASKEYGYPSTHASHSLLFSYSVYPFLIRLFPNHPVACVVACIVFAVNVSFSRLFLGMHWPADMVAGFGLAGLILVSHAAFLRSWVLTIASLATVEVWHYMLALLVVQVLAVSHAAPREFCPCYLDSLRFLGAALGALFGGWAFYSQYGTYTARTPPADLCGTLLSWEFLLQYICCFFVLVLGKTITSFVATPLLRWFFSSVSRRAAPSRPWLWRRVRAALSDAVRRAYWIPLCEGPAAGAAQQQQRKPTPTADAACLPGCAGSSVEVLLPRTCDEDAAPRDPVQMWSPRTHGHWWLWEAHRCTVAYFAVGFMIMYVCPVILRVCFRVS</sequence>
<dbReference type="AlphaFoldDB" id="A0A422QBL8"/>
<dbReference type="PANTHER" id="PTHR14969">
    <property type="entry name" value="SPHINGOSINE-1-PHOSPHATE PHOSPHOHYDROLASE"/>
    <property type="match status" value="1"/>
</dbReference>
<evidence type="ECO:0000256" key="1">
    <source>
        <dbReference type="ARBA" id="ARBA00004477"/>
    </source>
</evidence>
<dbReference type="RefSeq" id="XP_029232521.1">
    <property type="nucleotide sequence ID" value="XM_029367448.1"/>
</dbReference>
<evidence type="ECO:0000256" key="4">
    <source>
        <dbReference type="ARBA" id="ARBA00022824"/>
    </source>
</evidence>
<dbReference type="InterPro" id="IPR036938">
    <property type="entry name" value="PAP2/HPO_sf"/>
</dbReference>
<evidence type="ECO:0000313" key="10">
    <source>
        <dbReference type="EMBL" id="RNF27315.1"/>
    </source>
</evidence>
<feature type="transmembrane region" description="Helical" evidence="8">
    <location>
        <begin position="311"/>
        <end position="336"/>
    </location>
</feature>